<gene>
    <name evidence="1" type="ORF">QE152_g37514</name>
</gene>
<dbReference type="AlphaFoldDB" id="A0AAW1IAC1"/>
<keyword evidence="2" id="KW-1185">Reference proteome</keyword>
<dbReference type="Proteomes" id="UP001458880">
    <property type="component" value="Unassembled WGS sequence"/>
</dbReference>
<name>A0AAW1IAC1_POPJA</name>
<accession>A0AAW1IAC1</accession>
<sequence>MVRVQEKRRNTYIYYDQLQFLIHSDESRETVTNLSPGRDILARQMEEVIANIEEGSDSFRAPTPTPTEPIHLNAPLVKEKFKKTTMTASGRVLSSISRRKMQIEWETRLF</sequence>
<evidence type="ECO:0000313" key="1">
    <source>
        <dbReference type="EMBL" id="KAK9686019.1"/>
    </source>
</evidence>
<comment type="caution">
    <text evidence="1">The sequence shown here is derived from an EMBL/GenBank/DDBJ whole genome shotgun (WGS) entry which is preliminary data.</text>
</comment>
<reference evidence="1 2" key="1">
    <citation type="journal article" date="2024" name="BMC Genomics">
        <title>De novo assembly and annotation of Popillia japonica's genome with initial clues to its potential as an invasive pest.</title>
        <authorList>
            <person name="Cucini C."/>
            <person name="Boschi S."/>
            <person name="Funari R."/>
            <person name="Cardaioli E."/>
            <person name="Iannotti N."/>
            <person name="Marturano G."/>
            <person name="Paoli F."/>
            <person name="Bruttini M."/>
            <person name="Carapelli A."/>
            <person name="Frati F."/>
            <person name="Nardi F."/>
        </authorList>
    </citation>
    <scope>NUCLEOTIDE SEQUENCE [LARGE SCALE GENOMIC DNA]</scope>
    <source>
        <strain evidence="1">DMR45628</strain>
    </source>
</reference>
<proteinExistence type="predicted"/>
<protein>
    <submittedName>
        <fullName evidence="1">Uncharacterized protein</fullName>
    </submittedName>
</protein>
<dbReference type="EMBL" id="JASPKY010000734">
    <property type="protein sequence ID" value="KAK9686019.1"/>
    <property type="molecule type" value="Genomic_DNA"/>
</dbReference>
<organism evidence="1 2">
    <name type="scientific">Popillia japonica</name>
    <name type="common">Japanese beetle</name>
    <dbReference type="NCBI Taxonomy" id="7064"/>
    <lineage>
        <taxon>Eukaryota</taxon>
        <taxon>Metazoa</taxon>
        <taxon>Ecdysozoa</taxon>
        <taxon>Arthropoda</taxon>
        <taxon>Hexapoda</taxon>
        <taxon>Insecta</taxon>
        <taxon>Pterygota</taxon>
        <taxon>Neoptera</taxon>
        <taxon>Endopterygota</taxon>
        <taxon>Coleoptera</taxon>
        <taxon>Polyphaga</taxon>
        <taxon>Scarabaeiformia</taxon>
        <taxon>Scarabaeidae</taxon>
        <taxon>Rutelinae</taxon>
        <taxon>Popillia</taxon>
    </lineage>
</organism>
<evidence type="ECO:0000313" key="2">
    <source>
        <dbReference type="Proteomes" id="UP001458880"/>
    </source>
</evidence>